<reference evidence="7 8" key="1">
    <citation type="submission" date="2013-11" db="EMBL/GenBank/DDBJ databases">
        <title>Draft genome of the bovine lungworm Dictyocaulus viviparus.</title>
        <authorList>
            <person name="Mitreva M."/>
        </authorList>
    </citation>
    <scope>NUCLEOTIDE SEQUENCE [LARGE SCALE GENOMIC DNA]</scope>
    <source>
        <strain evidence="7 8">HannoverDv2000</strain>
    </source>
</reference>
<dbReference type="Gene3D" id="2.60.40.10">
    <property type="entry name" value="Immunoglobulins"/>
    <property type="match status" value="1"/>
</dbReference>
<proteinExistence type="predicted"/>
<gene>
    <name evidence="7" type="ORF">DICVIV_00089</name>
</gene>
<evidence type="ECO:0000256" key="4">
    <source>
        <dbReference type="ARBA" id="ARBA00023319"/>
    </source>
</evidence>
<evidence type="ECO:0000256" key="1">
    <source>
        <dbReference type="ARBA" id="ARBA00022729"/>
    </source>
</evidence>
<evidence type="ECO:0000256" key="2">
    <source>
        <dbReference type="ARBA" id="ARBA00022737"/>
    </source>
</evidence>
<feature type="domain" description="Ig-like" evidence="6">
    <location>
        <begin position="121"/>
        <end position="203"/>
    </location>
</feature>
<evidence type="ECO:0000256" key="3">
    <source>
        <dbReference type="ARBA" id="ARBA00023157"/>
    </source>
</evidence>
<organism evidence="7 8">
    <name type="scientific">Dictyocaulus viviparus</name>
    <name type="common">Bovine lungworm</name>
    <dbReference type="NCBI Taxonomy" id="29172"/>
    <lineage>
        <taxon>Eukaryota</taxon>
        <taxon>Metazoa</taxon>
        <taxon>Ecdysozoa</taxon>
        <taxon>Nematoda</taxon>
        <taxon>Chromadorea</taxon>
        <taxon>Rhabditida</taxon>
        <taxon>Rhabditina</taxon>
        <taxon>Rhabditomorpha</taxon>
        <taxon>Strongyloidea</taxon>
        <taxon>Metastrongylidae</taxon>
        <taxon>Dictyocaulus</taxon>
    </lineage>
</organism>
<evidence type="ECO:0000256" key="5">
    <source>
        <dbReference type="SAM" id="SignalP"/>
    </source>
</evidence>
<sequence length="215" mass="24174">MLTKLILLLLEIFFYRGFCHVRLVSNFMVVAKPIGIVGTENVPLQSTVDELWCGIEKDGDVIPLEYGEFTRLHDGKIFKATIIDRRAKLYFNKVNATVAAQPFLQLSDGSIPNEVLMLSSPKIVGVIRTVRRGDSVKLHCPVFGYPEPHVIWRKDGNVFESSENISYDGNNLLLLHVSITSTGIYTCIADNSFPIFPNGPSMSHQLIYEQKLNVF</sequence>
<dbReference type="OrthoDB" id="5970915at2759"/>
<dbReference type="InterPro" id="IPR013783">
    <property type="entry name" value="Ig-like_fold"/>
</dbReference>
<evidence type="ECO:0000313" key="7">
    <source>
        <dbReference type="EMBL" id="KJH53661.1"/>
    </source>
</evidence>
<evidence type="ECO:0000313" key="8">
    <source>
        <dbReference type="Proteomes" id="UP000053766"/>
    </source>
</evidence>
<accession>A0A0D8YG42</accession>
<dbReference type="PROSITE" id="PS50835">
    <property type="entry name" value="IG_LIKE"/>
    <property type="match status" value="1"/>
</dbReference>
<dbReference type="EMBL" id="KN716150">
    <property type="protein sequence ID" value="KJH53661.1"/>
    <property type="molecule type" value="Genomic_DNA"/>
</dbReference>
<dbReference type="InterPro" id="IPR058814">
    <property type="entry name" value="ZIG1/7_N"/>
</dbReference>
<dbReference type="Proteomes" id="UP000053766">
    <property type="component" value="Unassembled WGS sequence"/>
</dbReference>
<dbReference type="SMART" id="SM00408">
    <property type="entry name" value="IGc2"/>
    <property type="match status" value="1"/>
</dbReference>
<dbReference type="InterPro" id="IPR051170">
    <property type="entry name" value="Neural/epithelial_adhesion"/>
</dbReference>
<dbReference type="PANTHER" id="PTHR12231:SF253">
    <property type="entry name" value="DPR-INTERACTING PROTEIN ETA, ISOFORM B-RELATED"/>
    <property type="match status" value="1"/>
</dbReference>
<keyword evidence="3" id="KW-1015">Disulfide bond</keyword>
<dbReference type="InterPro" id="IPR003598">
    <property type="entry name" value="Ig_sub2"/>
</dbReference>
<keyword evidence="2" id="KW-0677">Repeat</keyword>
<keyword evidence="4" id="KW-0393">Immunoglobulin domain</keyword>
<dbReference type="Pfam" id="PF13927">
    <property type="entry name" value="Ig_3"/>
    <property type="match status" value="1"/>
</dbReference>
<name>A0A0D8YG42_DICVI</name>
<dbReference type="AlphaFoldDB" id="A0A0D8YG42"/>
<protein>
    <submittedName>
        <fullName evidence="7">Immunoglobulin domain protein</fullName>
    </submittedName>
</protein>
<dbReference type="InterPro" id="IPR003599">
    <property type="entry name" value="Ig_sub"/>
</dbReference>
<dbReference type="InterPro" id="IPR007110">
    <property type="entry name" value="Ig-like_dom"/>
</dbReference>
<dbReference type="SMART" id="SM00409">
    <property type="entry name" value="IG"/>
    <property type="match status" value="1"/>
</dbReference>
<dbReference type="PANTHER" id="PTHR12231">
    <property type="entry name" value="CTX-RELATED TYPE I TRANSMEMBRANE PROTEIN"/>
    <property type="match status" value="1"/>
</dbReference>
<dbReference type="SUPFAM" id="SSF48726">
    <property type="entry name" value="Immunoglobulin"/>
    <property type="match status" value="1"/>
</dbReference>
<keyword evidence="8" id="KW-1185">Reference proteome</keyword>
<dbReference type="InterPro" id="IPR036179">
    <property type="entry name" value="Ig-like_dom_sf"/>
</dbReference>
<evidence type="ECO:0000259" key="6">
    <source>
        <dbReference type="PROSITE" id="PS50835"/>
    </source>
</evidence>
<feature type="signal peptide" evidence="5">
    <location>
        <begin position="1"/>
        <end position="19"/>
    </location>
</feature>
<feature type="chain" id="PRO_5002336702" evidence="5">
    <location>
        <begin position="20"/>
        <end position="215"/>
    </location>
</feature>
<dbReference type="Pfam" id="PF26428">
    <property type="entry name" value="Zwei_Ig_N"/>
    <property type="match status" value="1"/>
</dbReference>
<keyword evidence="1 5" id="KW-0732">Signal</keyword>
<reference evidence="8" key="2">
    <citation type="journal article" date="2016" name="Sci. Rep.">
        <title>Dictyocaulus viviparus genome, variome and transcriptome elucidate lungworm biology and support future intervention.</title>
        <authorList>
            <person name="McNulty S.N."/>
            <person name="Strube C."/>
            <person name="Rosa B.A."/>
            <person name="Martin J.C."/>
            <person name="Tyagi R."/>
            <person name="Choi Y.J."/>
            <person name="Wang Q."/>
            <person name="Hallsworth Pepin K."/>
            <person name="Zhang X."/>
            <person name="Ozersky P."/>
            <person name="Wilson R.K."/>
            <person name="Sternberg P.W."/>
            <person name="Gasser R.B."/>
            <person name="Mitreva M."/>
        </authorList>
    </citation>
    <scope>NUCLEOTIDE SEQUENCE [LARGE SCALE GENOMIC DNA]</scope>
    <source>
        <strain evidence="8">HannoverDv2000</strain>
    </source>
</reference>